<evidence type="ECO:0000259" key="2">
    <source>
        <dbReference type="Pfam" id="PF00188"/>
    </source>
</evidence>
<dbReference type="RefSeq" id="WP_075074227.1">
    <property type="nucleotide sequence ID" value="NZ_DF967972.1"/>
</dbReference>
<keyword evidence="4" id="KW-1185">Reference proteome</keyword>
<feature type="domain" description="SCP" evidence="2">
    <location>
        <begin position="72"/>
        <end position="196"/>
    </location>
</feature>
<evidence type="ECO:0000256" key="1">
    <source>
        <dbReference type="SAM" id="SignalP"/>
    </source>
</evidence>
<accession>A0A0S7BM06</accession>
<evidence type="ECO:0000313" key="3">
    <source>
        <dbReference type="EMBL" id="GAP15019.1"/>
    </source>
</evidence>
<protein>
    <submittedName>
        <fullName evidence="3">Uncharacterized protein with SCP/PR1 domains</fullName>
    </submittedName>
</protein>
<dbReference type="PANTHER" id="PTHR31157:SF1">
    <property type="entry name" value="SCP DOMAIN-CONTAINING PROTEIN"/>
    <property type="match status" value="1"/>
</dbReference>
<dbReference type="Pfam" id="PF00188">
    <property type="entry name" value="CAP"/>
    <property type="match status" value="1"/>
</dbReference>
<dbReference type="AlphaFoldDB" id="A0A0S7BM06"/>
<dbReference type="STRING" id="360412.LARV_02799"/>
<dbReference type="EMBL" id="DF967972">
    <property type="protein sequence ID" value="GAP15019.1"/>
    <property type="molecule type" value="Genomic_DNA"/>
</dbReference>
<proteinExistence type="predicted"/>
<dbReference type="CDD" id="cd05379">
    <property type="entry name" value="CAP_bacterial"/>
    <property type="match status" value="1"/>
</dbReference>
<sequence length="409" mass="44413">MAKKYSLFVIAFFCLQLLSAANLPQTIPTESTDSTAWQPADSNAGFAEPDSTGCTFTTISVQNAAFEQEIIERVNAERAKAGVAPLKSNEALSNASRYQANDMMADDYFNHDTYDRINGTLSLVCGVWTRVSKYYAYDSAAGENIAGGQDTPEQAMNAWMASEGHRANILNPNFRELGVGYYHGGTGLGDFWVQDFGTRSNGYPVVINRESAATNSRSVSVYLYGKGVFNEYRIRDDASQWSNWLPFQEQVNWTLNGSGNLTHIVSVEMRKSSGEVTSASDRIYLAGEATLGNLPESIHFLYIKADHSITPVYSSLQPLNTGTADVLSWTLSASGGWIRLSATSGKTPNTIIEVAPENLGGLAVGTYQGSLTFTITSPASISGTLYTVPVDLTVVDDLPFKVFLPSVLR</sequence>
<dbReference type="Proteomes" id="UP000055060">
    <property type="component" value="Unassembled WGS sequence"/>
</dbReference>
<evidence type="ECO:0000313" key="4">
    <source>
        <dbReference type="Proteomes" id="UP000055060"/>
    </source>
</evidence>
<feature type="signal peptide" evidence="1">
    <location>
        <begin position="1"/>
        <end position="20"/>
    </location>
</feature>
<dbReference type="SUPFAM" id="SSF55797">
    <property type="entry name" value="PR-1-like"/>
    <property type="match status" value="1"/>
</dbReference>
<dbReference type="PANTHER" id="PTHR31157">
    <property type="entry name" value="SCP DOMAIN-CONTAINING PROTEIN"/>
    <property type="match status" value="1"/>
</dbReference>
<dbReference type="InterPro" id="IPR014044">
    <property type="entry name" value="CAP_dom"/>
</dbReference>
<feature type="chain" id="PRO_5006633023" evidence="1">
    <location>
        <begin position="21"/>
        <end position="409"/>
    </location>
</feature>
<dbReference type="OrthoDB" id="9783944at2"/>
<dbReference type="InterPro" id="IPR035940">
    <property type="entry name" value="CAP_sf"/>
</dbReference>
<dbReference type="Gene3D" id="3.40.33.10">
    <property type="entry name" value="CAP"/>
    <property type="match status" value="1"/>
</dbReference>
<organism evidence="3">
    <name type="scientific">Longilinea arvoryzae</name>
    <dbReference type="NCBI Taxonomy" id="360412"/>
    <lineage>
        <taxon>Bacteria</taxon>
        <taxon>Bacillati</taxon>
        <taxon>Chloroflexota</taxon>
        <taxon>Anaerolineae</taxon>
        <taxon>Anaerolineales</taxon>
        <taxon>Anaerolineaceae</taxon>
        <taxon>Longilinea</taxon>
    </lineage>
</organism>
<name>A0A0S7BM06_9CHLR</name>
<gene>
    <name evidence="3" type="ORF">LARV_02799</name>
</gene>
<reference evidence="3" key="1">
    <citation type="submission" date="2015-07" db="EMBL/GenBank/DDBJ databases">
        <title>Draft Genome Sequences of Anaerolinea thermolimosa IMO-1, Bellilinea caldifistulae GOMI-1, Leptolinea tardivitalis YMTK-2, Levilinea saccharolytica KIBI-1,Longilinea arvoryzae KOME-1, Previously Described as Members of the Anaerolineaceae (Chloroflexi).</title>
        <authorList>
            <person name="Sekiguchi Y."/>
            <person name="Ohashi A."/>
            <person name="Matsuura N."/>
            <person name="Tourlousse M.D."/>
        </authorList>
    </citation>
    <scope>NUCLEOTIDE SEQUENCE [LARGE SCALE GENOMIC DNA]</scope>
    <source>
        <strain evidence="3">KOME-1</strain>
    </source>
</reference>
<keyword evidence="1" id="KW-0732">Signal</keyword>